<evidence type="ECO:0000256" key="3">
    <source>
        <dbReference type="ARBA" id="ARBA00022692"/>
    </source>
</evidence>
<proteinExistence type="inferred from homology"/>
<dbReference type="Pfam" id="PF04193">
    <property type="entry name" value="PQ-loop"/>
    <property type="match status" value="2"/>
</dbReference>
<protein>
    <recommendedName>
        <fullName evidence="8">Mannose-P-dolichol utilization defect 1 protein homolog</fullName>
    </recommendedName>
</protein>
<reference evidence="10" key="1">
    <citation type="submission" date="2021-01" db="EMBL/GenBank/DDBJ databases">
        <authorList>
            <person name="Corre E."/>
            <person name="Pelletier E."/>
            <person name="Niang G."/>
            <person name="Scheremetjew M."/>
            <person name="Finn R."/>
            <person name="Kale V."/>
            <person name="Holt S."/>
            <person name="Cochrane G."/>
            <person name="Meng A."/>
            <person name="Brown T."/>
            <person name="Cohen L."/>
        </authorList>
    </citation>
    <scope>NUCLEOTIDE SEQUENCE</scope>
    <source>
        <strain evidence="10">CCMP1661</strain>
    </source>
</reference>
<evidence type="ECO:0000256" key="4">
    <source>
        <dbReference type="ARBA" id="ARBA00022737"/>
    </source>
</evidence>
<dbReference type="SMART" id="SM00679">
    <property type="entry name" value="CTNS"/>
    <property type="match status" value="2"/>
</dbReference>
<keyword evidence="4" id="KW-0677">Repeat</keyword>
<keyword evidence="6 8" id="KW-0472">Membrane</keyword>
<feature type="transmembrane region" description="Helical" evidence="9">
    <location>
        <begin position="209"/>
        <end position="233"/>
    </location>
</feature>
<dbReference type="EMBL" id="HBHR01021454">
    <property type="protein sequence ID" value="CAD9872817.1"/>
    <property type="molecule type" value="Transcribed_RNA"/>
</dbReference>
<sequence length="248" mass="27649">MVRITNEPLVMGVFTETCYQTMFVDGNLFEEQCLKRSFSKLLGYALSLGSLGLKLPQILKILKSKSVEGLSPSSFYSEEALYVLCLMYHFIIGSPWSAFGEVISIFVQNLVLVGLLWRYAKPTIGLTSRLLVLAVFAAIAAACWYCPPSLQPLIPLANVPVIVMARVPQILLNFKNGHTGQLAFITVCMNAFGSLSRVLTTIIEVGGDWGLVLSYSVGSSLNTFIFLQMLYYWKNTENFQKQMDKKTQ</sequence>
<dbReference type="AlphaFoldDB" id="A0A7S2V5B2"/>
<feature type="transmembrane region" description="Helical" evidence="9">
    <location>
        <begin position="98"/>
        <end position="117"/>
    </location>
</feature>
<keyword evidence="3 8" id="KW-0812">Transmembrane</keyword>
<dbReference type="InterPro" id="IPR016817">
    <property type="entry name" value="MannP-dilichol_defect-1"/>
</dbReference>
<accession>A0A7S2V5B2</accession>
<gene>
    <name evidence="10" type="ORF">FJAP1339_LOCUS10899</name>
</gene>
<evidence type="ECO:0000256" key="5">
    <source>
        <dbReference type="ARBA" id="ARBA00022989"/>
    </source>
</evidence>
<dbReference type="GO" id="GO:0016020">
    <property type="term" value="C:membrane"/>
    <property type="evidence" value="ECO:0007669"/>
    <property type="project" value="UniProtKB-SubCell"/>
</dbReference>
<evidence type="ECO:0000313" key="10">
    <source>
        <dbReference type="EMBL" id="CAD9872817.1"/>
    </source>
</evidence>
<evidence type="ECO:0000256" key="1">
    <source>
        <dbReference type="ARBA" id="ARBA00004141"/>
    </source>
</evidence>
<evidence type="ECO:0000256" key="2">
    <source>
        <dbReference type="ARBA" id="ARBA00022448"/>
    </source>
</evidence>
<dbReference type="PIRSF" id="PIRSF023381">
    <property type="entry name" value="MannP-dilichol_defect-1p"/>
    <property type="match status" value="1"/>
</dbReference>
<evidence type="ECO:0000256" key="7">
    <source>
        <dbReference type="ARBA" id="ARBA00038475"/>
    </source>
</evidence>
<feature type="transmembrane region" description="Helical" evidence="9">
    <location>
        <begin position="129"/>
        <end position="147"/>
    </location>
</feature>
<evidence type="ECO:0000256" key="9">
    <source>
        <dbReference type="SAM" id="Phobius"/>
    </source>
</evidence>
<dbReference type="PANTHER" id="PTHR12226">
    <property type="entry name" value="MANNOSE-P-DOLICHOL UTILIZATION DEFECT 1 LEC35 -RELATED"/>
    <property type="match status" value="1"/>
</dbReference>
<dbReference type="PANTHER" id="PTHR12226:SF2">
    <property type="entry name" value="MANNOSE-P-DOLICHOL UTILIZATION DEFECT 1 PROTEIN"/>
    <property type="match status" value="1"/>
</dbReference>
<keyword evidence="2" id="KW-0813">Transport</keyword>
<organism evidence="10">
    <name type="scientific">Fibrocapsa japonica</name>
    <dbReference type="NCBI Taxonomy" id="94617"/>
    <lineage>
        <taxon>Eukaryota</taxon>
        <taxon>Sar</taxon>
        <taxon>Stramenopiles</taxon>
        <taxon>Ochrophyta</taxon>
        <taxon>Raphidophyceae</taxon>
        <taxon>Chattonellales</taxon>
        <taxon>Chattonellaceae</taxon>
        <taxon>Fibrocapsa</taxon>
    </lineage>
</organism>
<evidence type="ECO:0000256" key="8">
    <source>
        <dbReference type="PIRNR" id="PIRNR023381"/>
    </source>
</evidence>
<dbReference type="Gene3D" id="1.20.1280.290">
    <property type="match status" value="2"/>
</dbReference>
<evidence type="ECO:0000256" key="6">
    <source>
        <dbReference type="ARBA" id="ARBA00023136"/>
    </source>
</evidence>
<keyword evidence="5 8" id="KW-1133">Transmembrane helix</keyword>
<dbReference type="InterPro" id="IPR006603">
    <property type="entry name" value="PQ-loop_rpt"/>
</dbReference>
<name>A0A7S2V5B2_9STRA</name>
<comment type="subcellular location">
    <subcellularLocation>
        <location evidence="1 8">Membrane</location>
        <topology evidence="1 8">Multi-pass membrane protein</topology>
    </subcellularLocation>
</comment>
<comment type="similarity">
    <text evidence="7 8">Belongs to the MPDU1 (TC 2.A.43.3) family.</text>
</comment>